<sequence length="91" mass="10166">MKFRGGGFISYALILCIFPLINGCGGNMEGDIQCDVLVTEIDIAKEKYFADKNAGNCQKVVEAYDKYIKNDCEDKGSYVNSRDSFKDDNCK</sequence>
<protein>
    <recommendedName>
        <fullName evidence="3">Lipoprotein</fullName>
    </recommendedName>
</protein>
<accession>A0ABX0UN36</accession>
<dbReference type="EMBL" id="JAASQJ010000003">
    <property type="protein sequence ID" value="NIJ54408.1"/>
    <property type="molecule type" value="Genomic_DNA"/>
</dbReference>
<comment type="caution">
    <text evidence="1">The sequence shown here is derived from an EMBL/GenBank/DDBJ whole genome shotgun (WGS) entry which is preliminary data.</text>
</comment>
<evidence type="ECO:0008006" key="3">
    <source>
        <dbReference type="Google" id="ProtNLM"/>
    </source>
</evidence>
<proteinExistence type="predicted"/>
<keyword evidence="2" id="KW-1185">Reference proteome</keyword>
<evidence type="ECO:0000313" key="1">
    <source>
        <dbReference type="EMBL" id="NIJ54408.1"/>
    </source>
</evidence>
<gene>
    <name evidence="1" type="ORF">FHS68_003590</name>
</gene>
<dbReference type="Proteomes" id="UP001179181">
    <property type="component" value="Unassembled WGS sequence"/>
</dbReference>
<name>A0ABX0UN36_9BACT</name>
<organism evidence="1 2">
    <name type="scientific">Dyadobacter arcticus</name>
    <dbReference type="NCBI Taxonomy" id="1078754"/>
    <lineage>
        <taxon>Bacteria</taxon>
        <taxon>Pseudomonadati</taxon>
        <taxon>Bacteroidota</taxon>
        <taxon>Cytophagia</taxon>
        <taxon>Cytophagales</taxon>
        <taxon>Spirosomataceae</taxon>
        <taxon>Dyadobacter</taxon>
    </lineage>
</organism>
<evidence type="ECO:0000313" key="2">
    <source>
        <dbReference type="Proteomes" id="UP001179181"/>
    </source>
</evidence>
<dbReference type="RefSeq" id="WP_167272540.1">
    <property type="nucleotide sequence ID" value="NZ_JAASQJ010000003.1"/>
</dbReference>
<reference evidence="1 2" key="1">
    <citation type="submission" date="2020-03" db="EMBL/GenBank/DDBJ databases">
        <title>Genomic Encyclopedia of Type Strains, Phase IV (KMG-IV): sequencing the most valuable type-strain genomes for metagenomic binning, comparative biology and taxonomic classification.</title>
        <authorList>
            <person name="Goeker M."/>
        </authorList>
    </citation>
    <scope>NUCLEOTIDE SEQUENCE [LARGE SCALE GENOMIC DNA]</scope>
    <source>
        <strain evidence="1 2">DSM 102865</strain>
    </source>
</reference>